<gene>
    <name evidence="2" type="ORF">AFUS01_LOCUS42368</name>
</gene>
<dbReference type="InterPro" id="IPR040415">
    <property type="entry name" value="SETD9"/>
</dbReference>
<reference evidence="2" key="1">
    <citation type="submission" date="2021-06" db="EMBL/GenBank/DDBJ databases">
        <authorList>
            <person name="Hodson N. C."/>
            <person name="Mongue J. A."/>
            <person name="Jaron S. K."/>
        </authorList>
    </citation>
    <scope>NUCLEOTIDE SEQUENCE</scope>
</reference>
<dbReference type="InterPro" id="IPR001214">
    <property type="entry name" value="SET_dom"/>
</dbReference>
<dbReference type="PROSITE" id="PS50280">
    <property type="entry name" value="SET"/>
    <property type="match status" value="1"/>
</dbReference>
<evidence type="ECO:0000313" key="2">
    <source>
        <dbReference type="EMBL" id="CAG7832691.1"/>
    </source>
</evidence>
<dbReference type="EMBL" id="CAJVCH010566463">
    <property type="protein sequence ID" value="CAG7832691.1"/>
    <property type="molecule type" value="Genomic_DNA"/>
</dbReference>
<sequence>MYYFSSFYRPVKSGNRSRERKEGKSIIRMTNTNIIRKLWNNYKYRFVPWLSLQIPETKNLGETGSLNSHKDSTDSSPSIRVHHLTKNEDLLMGDRQLQLILGDLFANFMQAKSLGKKNDDELESIHQHNREVMTRKLGFTLQRRESSLGPNAGSGIFIEGGTVKAGSLVALYPGTIYLPSEPLLLASIRNQFIFRCKDGILIDGNDRGISKSIYKSCAMRDKFNIEISCCDTSWLMSRCSNPLNVALWQFLPNVWYNPNHNNSGIRLVPLVAVRDIEENEELFSAYFTVVHD</sequence>
<dbReference type="AlphaFoldDB" id="A0A8J2LJU4"/>
<dbReference type="CDD" id="cd10537">
    <property type="entry name" value="SET_SETD9"/>
    <property type="match status" value="1"/>
</dbReference>
<keyword evidence="3" id="KW-1185">Reference proteome</keyword>
<protein>
    <recommendedName>
        <fullName evidence="1">SET domain-containing protein</fullName>
    </recommendedName>
</protein>
<organism evidence="2 3">
    <name type="scientific">Allacma fusca</name>
    <dbReference type="NCBI Taxonomy" id="39272"/>
    <lineage>
        <taxon>Eukaryota</taxon>
        <taxon>Metazoa</taxon>
        <taxon>Ecdysozoa</taxon>
        <taxon>Arthropoda</taxon>
        <taxon>Hexapoda</taxon>
        <taxon>Collembola</taxon>
        <taxon>Symphypleona</taxon>
        <taxon>Sminthuridae</taxon>
        <taxon>Allacma</taxon>
    </lineage>
</organism>
<comment type="caution">
    <text evidence="2">The sequence shown here is derived from an EMBL/GenBank/DDBJ whole genome shotgun (WGS) entry which is preliminary data.</text>
</comment>
<name>A0A8J2LJU4_9HEXA</name>
<accession>A0A8J2LJU4</accession>
<dbReference type="PANTHER" id="PTHR33524">
    <property type="entry name" value="C5ORF35"/>
    <property type="match status" value="1"/>
</dbReference>
<feature type="domain" description="SET" evidence="1">
    <location>
        <begin position="139"/>
        <end position="287"/>
    </location>
</feature>
<dbReference type="Proteomes" id="UP000708208">
    <property type="component" value="Unassembled WGS sequence"/>
</dbReference>
<dbReference type="PANTHER" id="PTHR33524:SF2">
    <property type="entry name" value="SET DOMAIN-CONTAINING PROTEIN 9"/>
    <property type="match status" value="1"/>
</dbReference>
<dbReference type="OrthoDB" id="442460at2759"/>
<evidence type="ECO:0000313" key="3">
    <source>
        <dbReference type="Proteomes" id="UP000708208"/>
    </source>
</evidence>
<evidence type="ECO:0000259" key="1">
    <source>
        <dbReference type="PROSITE" id="PS50280"/>
    </source>
</evidence>
<proteinExistence type="predicted"/>